<evidence type="ECO:0000256" key="1">
    <source>
        <dbReference type="ARBA" id="ARBA00009995"/>
    </source>
</evidence>
<evidence type="ECO:0000313" key="4">
    <source>
        <dbReference type="Proteomes" id="UP000237105"/>
    </source>
</evidence>
<gene>
    <name evidence="3" type="ORF">PanWU01x14_023590</name>
</gene>
<accession>A0A2P5DXI3</accession>
<dbReference type="PANTHER" id="PTHR11926">
    <property type="entry name" value="GLUCOSYL/GLUCURONOSYL TRANSFERASES"/>
    <property type="match status" value="1"/>
</dbReference>
<keyword evidence="2 3" id="KW-0808">Transferase</keyword>
<dbReference type="CDD" id="cd03784">
    <property type="entry name" value="GT1_Gtf-like"/>
    <property type="match status" value="1"/>
</dbReference>
<dbReference type="FunFam" id="3.40.50.2000:FF:000138">
    <property type="entry name" value="Glycosyltransferase"/>
    <property type="match status" value="1"/>
</dbReference>
<evidence type="ECO:0000313" key="3">
    <source>
        <dbReference type="EMBL" id="PON78005.1"/>
    </source>
</evidence>
<dbReference type="AlphaFoldDB" id="A0A2P5DXI3"/>
<dbReference type="Gene3D" id="3.40.50.2000">
    <property type="entry name" value="Glycogen Phosphorylase B"/>
    <property type="match status" value="2"/>
</dbReference>
<dbReference type="Pfam" id="PF00201">
    <property type="entry name" value="UDPGT"/>
    <property type="match status" value="1"/>
</dbReference>
<dbReference type="EMBL" id="JXTB01000011">
    <property type="protein sequence ID" value="PON78005.1"/>
    <property type="molecule type" value="Genomic_DNA"/>
</dbReference>
<comment type="similarity">
    <text evidence="1">Belongs to the UDP-glycosyltransferase family.</text>
</comment>
<reference evidence="4" key="1">
    <citation type="submission" date="2016-06" db="EMBL/GenBank/DDBJ databases">
        <title>Parallel loss of symbiosis genes in relatives of nitrogen-fixing non-legume Parasponia.</title>
        <authorList>
            <person name="Van Velzen R."/>
            <person name="Holmer R."/>
            <person name="Bu F."/>
            <person name="Rutten L."/>
            <person name="Van Zeijl A."/>
            <person name="Liu W."/>
            <person name="Santuari L."/>
            <person name="Cao Q."/>
            <person name="Sharma T."/>
            <person name="Shen D."/>
            <person name="Roswanjaya Y."/>
            <person name="Wardhani T."/>
            <person name="Kalhor M.S."/>
            <person name="Jansen J."/>
            <person name="Van den Hoogen J."/>
            <person name="Gungor B."/>
            <person name="Hartog M."/>
            <person name="Hontelez J."/>
            <person name="Verver J."/>
            <person name="Yang W.-C."/>
            <person name="Schijlen E."/>
            <person name="Repin R."/>
            <person name="Schilthuizen M."/>
            <person name="Schranz E."/>
            <person name="Heidstra R."/>
            <person name="Miyata K."/>
            <person name="Fedorova E."/>
            <person name="Kohlen W."/>
            <person name="Bisseling T."/>
            <person name="Smit S."/>
            <person name="Geurts R."/>
        </authorList>
    </citation>
    <scope>NUCLEOTIDE SEQUENCE [LARGE SCALE GENOMIC DNA]</scope>
    <source>
        <strain evidence="4">cv. WU1-14</strain>
    </source>
</reference>
<organism evidence="3 4">
    <name type="scientific">Parasponia andersonii</name>
    <name type="common">Sponia andersonii</name>
    <dbReference type="NCBI Taxonomy" id="3476"/>
    <lineage>
        <taxon>Eukaryota</taxon>
        <taxon>Viridiplantae</taxon>
        <taxon>Streptophyta</taxon>
        <taxon>Embryophyta</taxon>
        <taxon>Tracheophyta</taxon>
        <taxon>Spermatophyta</taxon>
        <taxon>Magnoliopsida</taxon>
        <taxon>eudicotyledons</taxon>
        <taxon>Gunneridae</taxon>
        <taxon>Pentapetalae</taxon>
        <taxon>rosids</taxon>
        <taxon>fabids</taxon>
        <taxon>Rosales</taxon>
        <taxon>Cannabaceae</taxon>
        <taxon>Parasponia</taxon>
    </lineage>
</organism>
<name>A0A2P5DXI3_PARAD</name>
<protein>
    <submittedName>
        <fullName evidence="3">UDP-glucuronosyl/UDP-glucosyltransferase</fullName>
    </submittedName>
</protein>
<keyword evidence="4" id="KW-1185">Reference proteome</keyword>
<dbReference type="SUPFAM" id="SSF53756">
    <property type="entry name" value="UDP-Glycosyltransferase/glycogen phosphorylase"/>
    <property type="match status" value="1"/>
</dbReference>
<dbReference type="InterPro" id="IPR002213">
    <property type="entry name" value="UDP_glucos_trans"/>
</dbReference>
<evidence type="ECO:0000256" key="2">
    <source>
        <dbReference type="ARBA" id="ARBA00022679"/>
    </source>
</evidence>
<dbReference type="OrthoDB" id="5835829at2759"/>
<dbReference type="Proteomes" id="UP000237105">
    <property type="component" value="Unassembled WGS sequence"/>
</dbReference>
<proteinExistence type="inferred from homology"/>
<dbReference type="GO" id="GO:0080043">
    <property type="term" value="F:quercetin 3-O-glucosyltransferase activity"/>
    <property type="evidence" value="ECO:0007669"/>
    <property type="project" value="TreeGrafter"/>
</dbReference>
<dbReference type="PANTHER" id="PTHR11926:SF774">
    <property type="entry name" value="UDP-GLYCOSYLTRANSFERASE 85A1-RELATED"/>
    <property type="match status" value="1"/>
</dbReference>
<sequence>MNTVKLFRGKTRVCHVLVVPYPGRGHVNPMINLCKSLAAIKDDVLLTFVVTEEWFSFIKDDPKPNQIQFSTIPNIIPSELVREFDFPGFYEAVMTKMEAPFEQVLDQIQPPVTAIVADTELLWAVTAGNRRNIPVASLWTMSASVFTMFHSYDLIKNRCFQEHGKDYVDCVPGVSPLHVQELPSIFQGNDQRVLELALECISRLEKAQFLLLNTVYEIETLVINSIKEKYPFPVYSIGPAIPYPEIKVNVPKRQTDEVNYLQWLDSQTSNSVLYISLGSFLSVSKTQMEEIIAGVPKSGVRFLWVARGDNFRLIREICGNKGLVVPWCDQLRVLCHPSIGGFWTHCGWNSTLEALFVGVPLLTFPIFFDQPPNGKQIVEDWKVGWRVREMKEVNRVVTREEISELVLRFMDPENSEGKNIRRRARELKLSCQTAIARGGSAEANLESFINDITQCYGH</sequence>
<comment type="caution">
    <text evidence="3">The sequence shown here is derived from an EMBL/GenBank/DDBJ whole genome shotgun (WGS) entry which is preliminary data.</text>
</comment>
<dbReference type="GO" id="GO:0080044">
    <property type="term" value="F:quercetin 7-O-glucosyltransferase activity"/>
    <property type="evidence" value="ECO:0007669"/>
    <property type="project" value="TreeGrafter"/>
</dbReference>